<dbReference type="EMBL" id="ACGK02000001">
    <property type="protein sequence ID" value="EGF23183.1"/>
    <property type="molecule type" value="Genomic_DNA"/>
</dbReference>
<dbReference type="GO" id="GO:0043139">
    <property type="term" value="F:5'-3' DNA helicase activity"/>
    <property type="evidence" value="ECO:0007669"/>
    <property type="project" value="UniProtKB-EC"/>
</dbReference>
<dbReference type="Gene3D" id="1.10.860.10">
    <property type="entry name" value="DNAb Helicase, Chain A"/>
    <property type="match status" value="1"/>
</dbReference>
<dbReference type="eggNOG" id="COG0305">
    <property type="taxonomic scope" value="Bacteria"/>
</dbReference>
<feature type="region of interest" description="Disordered" evidence="13">
    <location>
        <begin position="14"/>
        <end position="34"/>
    </location>
</feature>
<evidence type="ECO:0000256" key="12">
    <source>
        <dbReference type="RuleBase" id="RU362085"/>
    </source>
</evidence>
<dbReference type="AlphaFoldDB" id="F1T5P9"/>
<dbReference type="InterPro" id="IPR016136">
    <property type="entry name" value="DNA_helicase_N/primase_C"/>
</dbReference>
<dbReference type="GO" id="GO:0003677">
    <property type="term" value="F:DNA binding"/>
    <property type="evidence" value="ECO:0007669"/>
    <property type="project" value="UniProtKB-UniRule"/>
</dbReference>
<dbReference type="GO" id="GO:0005829">
    <property type="term" value="C:cytosol"/>
    <property type="evidence" value="ECO:0007669"/>
    <property type="project" value="TreeGrafter"/>
</dbReference>
<protein>
    <recommendedName>
        <fullName evidence="11 12">Replicative DNA helicase</fullName>
        <ecNumber evidence="11 12">5.6.2.3</ecNumber>
    </recommendedName>
</protein>
<dbReference type="CDD" id="cd00984">
    <property type="entry name" value="DnaB_C"/>
    <property type="match status" value="1"/>
</dbReference>
<dbReference type="GO" id="GO:1990077">
    <property type="term" value="C:primosome complex"/>
    <property type="evidence" value="ECO:0007669"/>
    <property type="project" value="UniProtKB-UniRule"/>
</dbReference>
<evidence type="ECO:0000256" key="2">
    <source>
        <dbReference type="ARBA" id="ARBA00022515"/>
    </source>
</evidence>
<organism evidence="15 16">
    <name type="scientific">Fannyhessea vaginae DSM 15829</name>
    <dbReference type="NCBI Taxonomy" id="525256"/>
    <lineage>
        <taxon>Bacteria</taxon>
        <taxon>Bacillati</taxon>
        <taxon>Actinomycetota</taxon>
        <taxon>Coriobacteriia</taxon>
        <taxon>Coriobacteriales</taxon>
        <taxon>Atopobiaceae</taxon>
        <taxon>Fannyhessea</taxon>
    </lineage>
</organism>
<evidence type="ECO:0000256" key="1">
    <source>
        <dbReference type="ARBA" id="ARBA00008428"/>
    </source>
</evidence>
<keyword evidence="9" id="KW-0413">Isomerase</keyword>
<reference evidence="15 16" key="1">
    <citation type="submission" date="2011-02" db="EMBL/GenBank/DDBJ databases">
        <authorList>
            <person name="Muzny D."/>
            <person name="Qin X."/>
            <person name="Buhay C."/>
            <person name="Dugan-Rocha S."/>
            <person name="Ding Y."/>
            <person name="Chen G."/>
            <person name="Hawes A."/>
            <person name="Holder M."/>
            <person name="Jhangiani S."/>
            <person name="Johnson A."/>
            <person name="Khan Z."/>
            <person name="Li Z."/>
            <person name="Liu W."/>
            <person name="Liu X."/>
            <person name="Perez L."/>
            <person name="Shen H."/>
            <person name="Wang Q."/>
            <person name="Watt J."/>
            <person name="Xi L."/>
            <person name="Xin Y."/>
            <person name="Zhou J."/>
            <person name="Deng J."/>
            <person name="Jiang H."/>
            <person name="Liu Y."/>
            <person name="Qu J."/>
            <person name="Song X.-Z."/>
            <person name="Zhang L."/>
            <person name="Villasana D."/>
            <person name="Johnson A."/>
            <person name="Liu J."/>
            <person name="Liyanage D."/>
            <person name="Lorensuhewa L."/>
            <person name="Robinson T."/>
            <person name="Song A."/>
            <person name="Song B.-B."/>
            <person name="Dinh H."/>
            <person name="Thornton R."/>
            <person name="Coyle M."/>
            <person name="Francisco L."/>
            <person name="Jackson L."/>
            <person name="Javaid M."/>
            <person name="Korchina V."/>
            <person name="Kovar C."/>
            <person name="Mata R."/>
            <person name="Mathew T."/>
            <person name="Ngo R."/>
            <person name="Nguyen L."/>
            <person name="Nguyen N."/>
            <person name="Okwuonu G."/>
            <person name="Ongeri F."/>
            <person name="Pham C."/>
            <person name="Simmons D."/>
            <person name="Wilczek-Boney K."/>
            <person name="Hale W."/>
            <person name="Jakkamsetti A."/>
            <person name="Pham P."/>
            <person name="Ruth R."/>
            <person name="San Lucas F."/>
            <person name="Warren J."/>
            <person name="Zhang J."/>
            <person name="Zhao Z."/>
            <person name="Zhou C."/>
            <person name="Zhu D."/>
            <person name="Lee S."/>
            <person name="Bess C."/>
            <person name="Blankenburg K."/>
            <person name="Forbes L."/>
            <person name="Fu Q."/>
            <person name="Gubbala S."/>
            <person name="Hirani K."/>
            <person name="Jayaseelan J.C."/>
            <person name="Lara F."/>
            <person name="Munidasa M."/>
            <person name="Palculict T."/>
            <person name="Patil S."/>
            <person name="Pu L.-L."/>
            <person name="Saada N."/>
            <person name="Tang L."/>
            <person name="Weissenberger G."/>
            <person name="Zhu Y."/>
            <person name="Hemphill L."/>
            <person name="Shang Y."/>
            <person name="Youmans B."/>
            <person name="Ayvaz T."/>
            <person name="Ross M."/>
            <person name="Santibanez J."/>
            <person name="Aqrawi P."/>
            <person name="Gross S."/>
            <person name="Joshi V."/>
            <person name="Fowler G."/>
            <person name="Nazareth L."/>
            <person name="Reid J."/>
            <person name="Worley K."/>
            <person name="Petrosino J."/>
            <person name="Highlander S."/>
            <person name="Gibbs R."/>
        </authorList>
    </citation>
    <scope>NUCLEOTIDE SEQUENCE [LARGE SCALE GENOMIC DNA]</scope>
    <source>
        <strain evidence="15 16">DSM 15829</strain>
    </source>
</reference>
<dbReference type="PANTHER" id="PTHR30153:SF2">
    <property type="entry name" value="REPLICATIVE DNA HELICASE"/>
    <property type="match status" value="1"/>
</dbReference>
<sequence>MSATTTFQNYAQNEQQSQNLGALDPTQVRMPQDSDAEKSILSAMLLSDDVLQECLMRLRVDDFYLQSHKMIFNAICALAEQGHQADPISVADYLKTQNQLDKIGGSSTLLELNENTFSLTSWEHHIEILRKNATLRAIIHASANIQKLAFSAPEDTKEVVDSAENMLLDVTNKEVTSNFSQLSDLMADLYNDLSDMQEKGKPQGVYTDYPTVDRWLQGLRPGQMIVVGARPGVGKTSFALNLAVNMANSGASVAFFSLEMSKIEIAQRLLSAQAKIDLSVIRGGNIQANQWAPIMAATADLSKLDIMVDDTPGTTVTEIRAKARRMLNNKENSVVIIDYLQLLSPPSGRYRADSRATEVSEMSRGIKIMAKNLNVPVVALSQLNRQVTGRRDQKPQLSDLRESGSIEQDADIVILLDRSMTDEEAERQDRPDRGETSLIIAKNRSGPVGVVSLRFLPGTTKFLEIDKSHEE</sequence>
<dbReference type="SMART" id="SM00382">
    <property type="entry name" value="AAA"/>
    <property type="match status" value="1"/>
</dbReference>
<dbReference type="InterPro" id="IPR003593">
    <property type="entry name" value="AAA+_ATPase"/>
</dbReference>
<dbReference type="PANTHER" id="PTHR30153">
    <property type="entry name" value="REPLICATIVE DNA HELICASE DNAB"/>
    <property type="match status" value="1"/>
</dbReference>
<comment type="function">
    <text evidence="12">The main replicative DNA helicase, it participates in initiation and elongation during chromosome replication. Travels ahead of the DNA replisome, separating dsDNA into templates for DNA synthesis. A processive ATP-dependent 5'-3' DNA helicase it has DNA-dependent ATPase activity.</text>
</comment>
<dbReference type="InterPro" id="IPR007692">
    <property type="entry name" value="DNA_helicase_DnaB"/>
</dbReference>
<evidence type="ECO:0000256" key="10">
    <source>
        <dbReference type="ARBA" id="ARBA00048954"/>
    </source>
</evidence>
<keyword evidence="8 12" id="KW-0238">DNA-binding</keyword>
<dbReference type="Pfam" id="PF00772">
    <property type="entry name" value="DnaB"/>
    <property type="match status" value="1"/>
</dbReference>
<dbReference type="RefSeq" id="WP_006302239.1">
    <property type="nucleotide sequence ID" value="NZ_ACGK02000001.1"/>
</dbReference>
<dbReference type="GO" id="GO:0016887">
    <property type="term" value="F:ATP hydrolysis activity"/>
    <property type="evidence" value="ECO:0007669"/>
    <property type="project" value="RHEA"/>
</dbReference>
<dbReference type="Gene3D" id="3.40.50.300">
    <property type="entry name" value="P-loop containing nucleotide triphosphate hydrolases"/>
    <property type="match status" value="1"/>
</dbReference>
<comment type="catalytic activity">
    <reaction evidence="10 12">
        <text>ATP + H2O = ADP + phosphate + H(+)</text>
        <dbReference type="Rhea" id="RHEA:13065"/>
        <dbReference type="ChEBI" id="CHEBI:15377"/>
        <dbReference type="ChEBI" id="CHEBI:15378"/>
        <dbReference type="ChEBI" id="CHEBI:30616"/>
        <dbReference type="ChEBI" id="CHEBI:43474"/>
        <dbReference type="ChEBI" id="CHEBI:456216"/>
        <dbReference type="EC" id="5.6.2.3"/>
    </reaction>
</comment>
<feature type="domain" description="SF4 helicase" evidence="14">
    <location>
        <begin position="198"/>
        <end position="469"/>
    </location>
</feature>
<dbReference type="EC" id="5.6.2.3" evidence="11 12"/>
<evidence type="ECO:0000256" key="8">
    <source>
        <dbReference type="ARBA" id="ARBA00023125"/>
    </source>
</evidence>
<dbReference type="GeneID" id="93210880"/>
<evidence type="ECO:0000313" key="16">
    <source>
        <dbReference type="Proteomes" id="UP000005947"/>
    </source>
</evidence>
<evidence type="ECO:0000259" key="14">
    <source>
        <dbReference type="PROSITE" id="PS51199"/>
    </source>
</evidence>
<evidence type="ECO:0000256" key="3">
    <source>
        <dbReference type="ARBA" id="ARBA00022705"/>
    </source>
</evidence>
<keyword evidence="16" id="KW-1185">Reference proteome</keyword>
<dbReference type="NCBIfam" id="TIGR00665">
    <property type="entry name" value="DnaB"/>
    <property type="match status" value="1"/>
</dbReference>
<dbReference type="InterPro" id="IPR036185">
    <property type="entry name" value="DNA_heli_DnaB-like_N_sf"/>
</dbReference>
<dbReference type="OrthoDB" id="9773982at2"/>
<evidence type="ECO:0000256" key="9">
    <source>
        <dbReference type="ARBA" id="ARBA00023235"/>
    </source>
</evidence>
<dbReference type="InterPro" id="IPR007694">
    <property type="entry name" value="DNA_helicase_DnaB-like_C"/>
</dbReference>
<evidence type="ECO:0000256" key="5">
    <source>
        <dbReference type="ARBA" id="ARBA00022801"/>
    </source>
</evidence>
<dbReference type="GO" id="GO:0006269">
    <property type="term" value="P:DNA replication, synthesis of primer"/>
    <property type="evidence" value="ECO:0007669"/>
    <property type="project" value="UniProtKB-UniRule"/>
</dbReference>
<dbReference type="PROSITE" id="PS51199">
    <property type="entry name" value="SF4_HELICASE"/>
    <property type="match status" value="1"/>
</dbReference>
<dbReference type="InterPro" id="IPR027417">
    <property type="entry name" value="P-loop_NTPase"/>
</dbReference>
<name>F1T5P9_9ACTN</name>
<comment type="similarity">
    <text evidence="1 12">Belongs to the helicase family. DnaB subfamily.</text>
</comment>
<dbReference type="InterPro" id="IPR007693">
    <property type="entry name" value="DNA_helicase_DnaB-like_N"/>
</dbReference>
<evidence type="ECO:0000256" key="11">
    <source>
        <dbReference type="NCBIfam" id="TIGR00665"/>
    </source>
</evidence>
<gene>
    <name evidence="15" type="primary">dnaB</name>
    <name evidence="15" type="ORF">HMPREF0091_10130</name>
</gene>
<dbReference type="SUPFAM" id="SSF52540">
    <property type="entry name" value="P-loop containing nucleoside triphosphate hydrolases"/>
    <property type="match status" value="1"/>
</dbReference>
<dbReference type="SUPFAM" id="SSF48024">
    <property type="entry name" value="N-terminal domain of DnaB helicase"/>
    <property type="match status" value="1"/>
</dbReference>
<evidence type="ECO:0000313" key="15">
    <source>
        <dbReference type="EMBL" id="EGF23183.1"/>
    </source>
</evidence>
<accession>F1T5P9</accession>
<keyword evidence="5 12" id="KW-0378">Hydrolase</keyword>
<comment type="caution">
    <text evidence="15">The sequence shown here is derived from an EMBL/GenBank/DDBJ whole genome shotgun (WGS) entry which is preliminary data.</text>
</comment>
<evidence type="ECO:0000256" key="6">
    <source>
        <dbReference type="ARBA" id="ARBA00022806"/>
    </source>
</evidence>
<dbReference type="Pfam" id="PF03796">
    <property type="entry name" value="DnaB_C"/>
    <property type="match status" value="1"/>
</dbReference>
<keyword evidence="2 12" id="KW-0639">Primosome</keyword>
<keyword evidence="3 12" id="KW-0235">DNA replication</keyword>
<dbReference type="GO" id="GO:0005524">
    <property type="term" value="F:ATP binding"/>
    <property type="evidence" value="ECO:0007669"/>
    <property type="project" value="UniProtKB-UniRule"/>
</dbReference>
<keyword evidence="7 12" id="KW-0067">ATP-binding</keyword>
<proteinExistence type="inferred from homology"/>
<evidence type="ECO:0000256" key="13">
    <source>
        <dbReference type="SAM" id="MobiDB-lite"/>
    </source>
</evidence>
<evidence type="ECO:0000256" key="7">
    <source>
        <dbReference type="ARBA" id="ARBA00022840"/>
    </source>
</evidence>
<evidence type="ECO:0000256" key="4">
    <source>
        <dbReference type="ARBA" id="ARBA00022741"/>
    </source>
</evidence>
<keyword evidence="4 12" id="KW-0547">Nucleotide-binding</keyword>
<keyword evidence="6 12" id="KW-0347">Helicase</keyword>
<dbReference type="Proteomes" id="UP000005947">
    <property type="component" value="Unassembled WGS sequence"/>
</dbReference>